<evidence type="ECO:0000256" key="3">
    <source>
        <dbReference type="SAM" id="SignalP"/>
    </source>
</evidence>
<protein>
    <submittedName>
        <fullName evidence="4">Uncharacterized protein</fullName>
    </submittedName>
</protein>
<feature type="transmembrane region" description="Helical" evidence="2">
    <location>
        <begin position="217"/>
        <end position="238"/>
    </location>
</feature>
<feature type="region of interest" description="Disordered" evidence="1">
    <location>
        <begin position="385"/>
        <end position="404"/>
    </location>
</feature>
<keyword evidence="2" id="KW-1133">Transmembrane helix</keyword>
<feature type="compositionally biased region" description="Polar residues" evidence="1">
    <location>
        <begin position="785"/>
        <end position="795"/>
    </location>
</feature>
<reference evidence="4" key="1">
    <citation type="journal article" date="2014" name="Genome Biol. Evol.">
        <title>Gene Loss Rather Than Gene Gain Is Associated with a Host Jump from Monocots to Dicots in the Smut Fungus Melanopsichium pennsylvanicum.</title>
        <authorList>
            <person name="Sharma R."/>
            <person name="Mishra B."/>
            <person name="Runge F."/>
            <person name="Thines M."/>
        </authorList>
    </citation>
    <scope>NUCLEOTIDE SEQUENCE</scope>
    <source>
        <strain evidence="4">4</strain>
    </source>
</reference>
<feature type="compositionally biased region" description="Polar residues" evidence="1">
    <location>
        <begin position="724"/>
        <end position="739"/>
    </location>
</feature>
<name>A0A077QXY7_9BASI</name>
<feature type="signal peptide" evidence="3">
    <location>
        <begin position="1"/>
        <end position="33"/>
    </location>
</feature>
<evidence type="ECO:0000256" key="1">
    <source>
        <dbReference type="SAM" id="MobiDB-lite"/>
    </source>
</evidence>
<feature type="compositionally biased region" description="Basic and acidic residues" evidence="1">
    <location>
        <begin position="496"/>
        <end position="507"/>
    </location>
</feature>
<evidence type="ECO:0000256" key="2">
    <source>
        <dbReference type="SAM" id="Phobius"/>
    </source>
</evidence>
<dbReference type="AlphaFoldDB" id="A0A077QXY7"/>
<dbReference type="EMBL" id="HG529495">
    <property type="protein sequence ID" value="CDI51248.1"/>
    <property type="molecule type" value="Genomic_DNA"/>
</dbReference>
<feature type="compositionally biased region" description="Low complexity" evidence="1">
    <location>
        <begin position="544"/>
        <end position="561"/>
    </location>
</feature>
<proteinExistence type="predicted"/>
<organism evidence="4">
    <name type="scientific">Melanopsichium pennsylvanicum 4</name>
    <dbReference type="NCBI Taxonomy" id="1398559"/>
    <lineage>
        <taxon>Eukaryota</taxon>
        <taxon>Fungi</taxon>
        <taxon>Dikarya</taxon>
        <taxon>Basidiomycota</taxon>
        <taxon>Ustilaginomycotina</taxon>
        <taxon>Ustilaginomycetes</taxon>
        <taxon>Ustilaginales</taxon>
        <taxon>Ustilaginaceae</taxon>
        <taxon>Melanopsichium</taxon>
    </lineage>
</organism>
<keyword evidence="2" id="KW-0472">Membrane</keyword>
<feature type="compositionally biased region" description="Basic and acidic residues" evidence="1">
    <location>
        <begin position="797"/>
        <end position="806"/>
    </location>
</feature>
<feature type="region of interest" description="Disordered" evidence="1">
    <location>
        <begin position="651"/>
        <end position="866"/>
    </location>
</feature>
<sequence length="884" mass="96749">MVKNNLHALLGRSALIIGLLAFVLVSLSSSVRADAAWQQHQPIIRRSAPTQLPPSVQDAPHYAMYQKQQQQNHIFPRQAASTSDSVTTATYSELPTAATTIDGQPQATTTSDPLLALMPDFAFSMPAQIVVDGINIALISVLVIHLLFTVQYHFPLSRRNFYLQMSSSLMLLISLSVTLHIILDLLQTESQRYPFMFPYIGIQLPPGDESWTKVQEVFFLLMRAITTALIHITHIQFLTLLFPSALEARLILWMLGPLAIINSGMEFTGLADDSDAKTNDLGDAIRNICNSTLTLLYTTALIIWGLLVNRSRAWRAGGGTAAFGGGSVGLALINTAISFTEIKYDRLWWLPNVCWTLTIWQSWLGFWWWVSSGMGIGEVEDRQERLERKRKREERKRRKLEKQKQKLAMLEAADANNVEAHSSQHDSSSIPGLNRLRRIKDRLIGDSTGASILTRRNRRQNVAAIESDATSRPARTKSGSGTDEIELDQICVAARSETEHTQQRDGSPDSIPLTGIAVHSGTPEGEHAADGEMDINAANEDGRTTAGTGSGSSDTNPTSSSAPGWIATAAQRFMDHQPNFIKARFRRLRLAHMAAARRAAHEQTVLREQVLSSSRIAGPGLRHMVFERSGSSRTDIDTNIDVNAMPELSSTLGRSASLGTKPTQDTKTISTTSSLRNVEEPRSQSTDGAIGSSQCRGSINPRSTSSLSTGRQDRINEDEDDGSDSTSLRGSSESHNSLSGRRAANAGSKSPTVSQRNASTRAPAGPSGTATASGAAMDRPASLRTRGSVSGSMRSARQHDNTPADTRDDEWEDVDVPSTAAARRGAAADSAATRNSYARPPITQRSTSRTRRDDDSDDDDAEDSSWFWRGGLRQMRLRDRTTYD</sequence>
<feature type="compositionally biased region" description="Polar residues" evidence="1">
    <location>
        <begin position="683"/>
        <end position="710"/>
    </location>
</feature>
<feature type="compositionally biased region" description="Polar residues" evidence="1">
    <location>
        <begin position="747"/>
        <end position="760"/>
    </location>
</feature>
<feature type="compositionally biased region" description="Low complexity" evidence="1">
    <location>
        <begin position="818"/>
        <end position="838"/>
    </location>
</feature>
<keyword evidence="2" id="KW-0812">Transmembrane</keyword>
<feature type="transmembrane region" description="Helical" evidence="2">
    <location>
        <begin position="134"/>
        <end position="154"/>
    </location>
</feature>
<feature type="region of interest" description="Disordered" evidence="1">
    <location>
        <begin position="450"/>
        <end position="563"/>
    </location>
</feature>
<feature type="transmembrane region" description="Helical" evidence="2">
    <location>
        <begin position="320"/>
        <end position="339"/>
    </location>
</feature>
<keyword evidence="3" id="KW-0732">Signal</keyword>
<feature type="transmembrane region" description="Helical" evidence="2">
    <location>
        <begin position="161"/>
        <end position="183"/>
    </location>
</feature>
<accession>A0A077QXY7</accession>
<feature type="compositionally biased region" description="Low complexity" evidence="1">
    <location>
        <begin position="762"/>
        <end position="776"/>
    </location>
</feature>
<feature type="chain" id="PRO_5001722853" evidence="3">
    <location>
        <begin position="34"/>
        <end position="884"/>
    </location>
</feature>
<feature type="compositionally biased region" description="Polar residues" evidence="1">
    <location>
        <begin position="651"/>
        <end position="676"/>
    </location>
</feature>
<feature type="transmembrane region" description="Helical" evidence="2">
    <location>
        <begin position="250"/>
        <end position="271"/>
    </location>
</feature>
<feature type="transmembrane region" description="Helical" evidence="2">
    <location>
        <begin position="291"/>
        <end position="308"/>
    </location>
</feature>
<feature type="compositionally biased region" description="Basic residues" evidence="1">
    <location>
        <begin position="388"/>
        <end position="401"/>
    </location>
</feature>
<evidence type="ECO:0000313" key="4">
    <source>
        <dbReference type="EMBL" id="CDI51248.1"/>
    </source>
</evidence>